<name>A0A5K1K6Y6_9APHY</name>
<dbReference type="InterPro" id="IPR050641">
    <property type="entry name" value="RIFMO-like"/>
</dbReference>
<dbReference type="InterPro" id="IPR012941">
    <property type="entry name" value="Phe_hydrox_C_dim_dom"/>
</dbReference>
<evidence type="ECO:0000259" key="7">
    <source>
        <dbReference type="Pfam" id="PF07976"/>
    </source>
</evidence>
<evidence type="ECO:0000256" key="5">
    <source>
        <dbReference type="ARBA" id="ARBA00023002"/>
    </source>
</evidence>
<dbReference type="InterPro" id="IPR002938">
    <property type="entry name" value="FAD-bd"/>
</dbReference>
<dbReference type="Gene3D" id="3.30.70.2450">
    <property type="match status" value="1"/>
</dbReference>
<evidence type="ECO:0000256" key="3">
    <source>
        <dbReference type="ARBA" id="ARBA00022630"/>
    </source>
</evidence>
<comment type="similarity">
    <text evidence="2">Belongs to the PheA/TfdB FAD monooxygenase family.</text>
</comment>
<dbReference type="Gene3D" id="3.50.50.60">
    <property type="entry name" value="FAD/NAD(P)-binding domain"/>
    <property type="match status" value="1"/>
</dbReference>
<dbReference type="InterPro" id="IPR036249">
    <property type="entry name" value="Thioredoxin-like_sf"/>
</dbReference>
<accession>A0A5K1K6Y6</accession>
<reference evidence="8" key="1">
    <citation type="submission" date="2019-10" db="EMBL/GenBank/DDBJ databases">
        <authorList>
            <person name="Nor Muhammad N."/>
        </authorList>
    </citation>
    <scope>NUCLEOTIDE SEQUENCE</scope>
</reference>
<dbReference type="GO" id="GO:0004155">
    <property type="term" value="F:6,7-dihydropteridine reductase activity"/>
    <property type="evidence" value="ECO:0007669"/>
    <property type="project" value="UniProtKB-EC"/>
</dbReference>
<proteinExistence type="inferred from homology"/>
<feature type="domain" description="FAD-binding" evidence="6">
    <location>
        <begin position="5"/>
        <end position="354"/>
    </location>
</feature>
<dbReference type="GO" id="GO:0071949">
    <property type="term" value="F:FAD binding"/>
    <property type="evidence" value="ECO:0007669"/>
    <property type="project" value="InterPro"/>
</dbReference>
<gene>
    <name evidence="8" type="primary">Q4W9X3</name>
</gene>
<keyword evidence="5 8" id="KW-0560">Oxidoreductase</keyword>
<dbReference type="Pfam" id="PF01494">
    <property type="entry name" value="FAD_binding_3"/>
    <property type="match status" value="1"/>
</dbReference>
<dbReference type="SUPFAM" id="SSF51905">
    <property type="entry name" value="FAD/NAD(P)-binding domain"/>
    <property type="match status" value="1"/>
</dbReference>
<sequence length="563" mass="61468">MSDRPILVIGAGPSGLAAALTLAQNGVPVRIVDKLDAHHTSSRGSGIHPKTVEIFKFLGVIEDAKKFDTGLPEIRAYKHPGGTEVTRQWKAFWDPVEISPERPYNVLLASQYHTEAVLRHALGKFGVRVELSTEPVSMEQDADGVTVTLKKTDEVGGETIEKIRVPYVVGSDGARGTTRKAIGATFEGQTKEEDGQVWADTVVEGLDHDFWHMWSVPDKCGITARPTLNAQSFHVGIFGHNFDPKELLSVQKFIQFVREESGRTDLVFKEIRMLSYWKPKMRMANKFAEGRIFITGDAAHVHSPTGGQGLNTSVQDSFNLAWKLALAYKGLAAPDLLASYEAERLPVVAQMLAQTSKLYTHITSRKIEDVDAGHLETAPGDAAWTSQTLYMLDINYRWSPAVHDARGTPLGSSDEEMRARAYAGYPGGDVRAGDRAPNAPGLVDAQGAETALFDVFKPWRHIVLVFPPGTEEKMSPGVESIVAVLQGFPAGAVKAVVLGRHAVPKAYEGADVYHDATGRAGRAYHVDEAAVTVVVVRPDGYVGAFVYDTEGLQQYFSKVFRCA</sequence>
<organism evidence="8">
    <name type="scientific">Ganoderma boninense</name>
    <dbReference type="NCBI Taxonomy" id="34458"/>
    <lineage>
        <taxon>Eukaryota</taxon>
        <taxon>Fungi</taxon>
        <taxon>Dikarya</taxon>
        <taxon>Basidiomycota</taxon>
        <taxon>Agaricomycotina</taxon>
        <taxon>Agaricomycetes</taxon>
        <taxon>Polyporales</taxon>
        <taxon>Polyporaceae</taxon>
        <taxon>Ganoderma</taxon>
    </lineage>
</organism>
<dbReference type="AlphaFoldDB" id="A0A5K1K6Y6"/>
<dbReference type="EMBL" id="LR729903">
    <property type="protein sequence ID" value="VWP02068.1"/>
    <property type="molecule type" value="Genomic_DNA"/>
</dbReference>
<keyword evidence="3" id="KW-0285">Flavoprotein</keyword>
<dbReference type="PANTHER" id="PTHR43004">
    <property type="entry name" value="TRK SYSTEM POTASSIUM UPTAKE PROTEIN"/>
    <property type="match status" value="1"/>
</dbReference>
<protein>
    <submittedName>
        <fullName evidence="8">Flavohemoprotein (EC)</fullName>
        <ecNumber evidence="8">1.5.1.34</ecNumber>
    </submittedName>
</protein>
<evidence type="ECO:0000256" key="1">
    <source>
        <dbReference type="ARBA" id="ARBA00001974"/>
    </source>
</evidence>
<evidence type="ECO:0000313" key="8">
    <source>
        <dbReference type="EMBL" id="VWP02068.1"/>
    </source>
</evidence>
<dbReference type="Gene3D" id="3.40.30.120">
    <property type="match status" value="1"/>
</dbReference>
<dbReference type="InterPro" id="IPR036188">
    <property type="entry name" value="FAD/NAD-bd_sf"/>
</dbReference>
<dbReference type="GO" id="GO:0016709">
    <property type="term" value="F:oxidoreductase activity, acting on paired donors, with incorporation or reduction of molecular oxygen, NAD(P)H as one donor, and incorporation of one atom of oxygen"/>
    <property type="evidence" value="ECO:0007669"/>
    <property type="project" value="UniProtKB-ARBA"/>
</dbReference>
<dbReference type="EC" id="1.5.1.34" evidence="8"/>
<dbReference type="PANTHER" id="PTHR43004:SF19">
    <property type="entry name" value="BINDING MONOOXYGENASE, PUTATIVE (JCVI)-RELATED"/>
    <property type="match status" value="1"/>
</dbReference>
<evidence type="ECO:0000259" key="6">
    <source>
        <dbReference type="Pfam" id="PF01494"/>
    </source>
</evidence>
<keyword evidence="4" id="KW-0274">FAD</keyword>
<dbReference type="SUPFAM" id="SSF52833">
    <property type="entry name" value="Thioredoxin-like"/>
    <property type="match status" value="1"/>
</dbReference>
<evidence type="ECO:0000256" key="4">
    <source>
        <dbReference type="ARBA" id="ARBA00022827"/>
    </source>
</evidence>
<evidence type="ECO:0000256" key="2">
    <source>
        <dbReference type="ARBA" id="ARBA00007801"/>
    </source>
</evidence>
<comment type="cofactor">
    <cofactor evidence="1">
        <name>FAD</name>
        <dbReference type="ChEBI" id="CHEBI:57692"/>
    </cofactor>
</comment>
<dbReference type="PRINTS" id="PR00420">
    <property type="entry name" value="RNGMNOXGNASE"/>
</dbReference>
<dbReference type="Pfam" id="PF07976">
    <property type="entry name" value="Phe_hydrox_dim"/>
    <property type="match status" value="1"/>
</dbReference>
<feature type="domain" description="Phenol hydroxylase-like C-terminal dimerisation" evidence="7">
    <location>
        <begin position="502"/>
        <end position="560"/>
    </location>
</feature>